<name>A0AAN9E9Y8_CROPI</name>
<comment type="caution">
    <text evidence="2">The sequence shown here is derived from an EMBL/GenBank/DDBJ whole genome shotgun (WGS) entry which is preliminary data.</text>
</comment>
<feature type="compositionally biased region" description="Basic and acidic residues" evidence="1">
    <location>
        <begin position="44"/>
        <end position="53"/>
    </location>
</feature>
<evidence type="ECO:0000313" key="3">
    <source>
        <dbReference type="Proteomes" id="UP001372338"/>
    </source>
</evidence>
<dbReference type="EMBL" id="JAYWIO010000007">
    <property type="protein sequence ID" value="KAK7250743.1"/>
    <property type="molecule type" value="Genomic_DNA"/>
</dbReference>
<protein>
    <submittedName>
        <fullName evidence="2">Uncharacterized protein</fullName>
    </submittedName>
</protein>
<evidence type="ECO:0000256" key="1">
    <source>
        <dbReference type="SAM" id="MobiDB-lite"/>
    </source>
</evidence>
<gene>
    <name evidence="2" type="ORF">RIF29_33381</name>
</gene>
<dbReference type="AlphaFoldDB" id="A0AAN9E9Y8"/>
<feature type="region of interest" description="Disordered" evidence="1">
    <location>
        <begin position="44"/>
        <end position="70"/>
    </location>
</feature>
<organism evidence="2 3">
    <name type="scientific">Crotalaria pallida</name>
    <name type="common">Smooth rattlebox</name>
    <name type="synonym">Crotalaria striata</name>
    <dbReference type="NCBI Taxonomy" id="3830"/>
    <lineage>
        <taxon>Eukaryota</taxon>
        <taxon>Viridiplantae</taxon>
        <taxon>Streptophyta</taxon>
        <taxon>Embryophyta</taxon>
        <taxon>Tracheophyta</taxon>
        <taxon>Spermatophyta</taxon>
        <taxon>Magnoliopsida</taxon>
        <taxon>eudicotyledons</taxon>
        <taxon>Gunneridae</taxon>
        <taxon>Pentapetalae</taxon>
        <taxon>rosids</taxon>
        <taxon>fabids</taxon>
        <taxon>Fabales</taxon>
        <taxon>Fabaceae</taxon>
        <taxon>Papilionoideae</taxon>
        <taxon>50 kb inversion clade</taxon>
        <taxon>genistoids sensu lato</taxon>
        <taxon>core genistoids</taxon>
        <taxon>Crotalarieae</taxon>
        <taxon>Crotalaria</taxon>
    </lineage>
</organism>
<reference evidence="2 3" key="1">
    <citation type="submission" date="2024-01" db="EMBL/GenBank/DDBJ databases">
        <title>The genomes of 5 underutilized Papilionoideae crops provide insights into root nodulation and disease resistanc.</title>
        <authorList>
            <person name="Yuan L."/>
        </authorList>
    </citation>
    <scope>NUCLEOTIDE SEQUENCE [LARGE SCALE GENOMIC DNA]</scope>
    <source>
        <strain evidence="2">ZHUSHIDOU_FW_LH</strain>
        <tissue evidence="2">Leaf</tissue>
    </source>
</reference>
<sequence>MEALGFVRDLWEEDEEARLGHVPKKAASILQKLDELRSKIKGKAIADEPKAADEPNEEQPDAPSLTAKENITKKVWIEKRKPSREDTEKVDEALNLNKQLEEGLTPVENIESASRAVKEVLEAQCVEGSVSVVRDSEPDDVTSRQPEIEEGNQKEGD</sequence>
<accession>A0AAN9E9Y8</accession>
<dbReference type="Proteomes" id="UP001372338">
    <property type="component" value="Unassembled WGS sequence"/>
</dbReference>
<proteinExistence type="predicted"/>
<evidence type="ECO:0000313" key="2">
    <source>
        <dbReference type="EMBL" id="KAK7250743.1"/>
    </source>
</evidence>
<keyword evidence="3" id="KW-1185">Reference proteome</keyword>
<feature type="region of interest" description="Disordered" evidence="1">
    <location>
        <begin position="127"/>
        <end position="157"/>
    </location>
</feature>